<keyword evidence="2" id="KW-1185">Reference proteome</keyword>
<dbReference type="PANTHER" id="PTHR38797:SF4">
    <property type="entry name" value="NUCLEAR PORE COMPLEX PROTEIN NUP85"/>
    <property type="match status" value="1"/>
</dbReference>
<dbReference type="Proteomes" id="UP001498476">
    <property type="component" value="Unassembled WGS sequence"/>
</dbReference>
<proteinExistence type="predicted"/>
<dbReference type="PANTHER" id="PTHR38797">
    <property type="entry name" value="NUCLEAR PORE COMPLEX PROTEIN NUP85-RELATED"/>
    <property type="match status" value="1"/>
</dbReference>
<accession>A0ABR1H3X9</accession>
<gene>
    <name evidence="1" type="ORF">QQX98_005679</name>
</gene>
<dbReference type="InterPro" id="IPR053204">
    <property type="entry name" value="Oxopyrrolidines_Biosynth-assoc"/>
</dbReference>
<name>A0ABR1H3X9_9HYPO</name>
<organism evidence="1 2">
    <name type="scientific">Neonectria punicea</name>
    <dbReference type="NCBI Taxonomy" id="979145"/>
    <lineage>
        <taxon>Eukaryota</taxon>
        <taxon>Fungi</taxon>
        <taxon>Dikarya</taxon>
        <taxon>Ascomycota</taxon>
        <taxon>Pezizomycotina</taxon>
        <taxon>Sordariomycetes</taxon>
        <taxon>Hypocreomycetidae</taxon>
        <taxon>Hypocreales</taxon>
        <taxon>Nectriaceae</taxon>
        <taxon>Neonectria</taxon>
    </lineage>
</organism>
<evidence type="ECO:0000313" key="2">
    <source>
        <dbReference type="Proteomes" id="UP001498476"/>
    </source>
</evidence>
<dbReference type="EMBL" id="JAZAVJ010000078">
    <property type="protein sequence ID" value="KAK7415766.1"/>
    <property type="molecule type" value="Genomic_DNA"/>
</dbReference>
<dbReference type="Pfam" id="PF12311">
    <property type="entry name" value="DUF3632"/>
    <property type="match status" value="1"/>
</dbReference>
<dbReference type="InterPro" id="IPR022085">
    <property type="entry name" value="OpdG"/>
</dbReference>
<comment type="caution">
    <text evidence="1">The sequence shown here is derived from an EMBL/GenBank/DDBJ whole genome shotgun (WGS) entry which is preliminary data.</text>
</comment>
<reference evidence="1 2" key="1">
    <citation type="journal article" date="2025" name="Microbiol. Resour. Announc.">
        <title>Draft genome sequences for Neonectria magnoliae and Neonectria punicea, canker pathogens of Liriodendron tulipifera and Acer saccharum in West Virginia.</title>
        <authorList>
            <person name="Petronek H.M."/>
            <person name="Kasson M.T."/>
            <person name="Metheny A.M."/>
            <person name="Stauder C.M."/>
            <person name="Lovett B."/>
            <person name="Lynch S.C."/>
            <person name="Garnas J.R."/>
            <person name="Kasson L.R."/>
            <person name="Stajich J.E."/>
        </authorList>
    </citation>
    <scope>NUCLEOTIDE SEQUENCE [LARGE SCALE GENOMIC DNA]</scope>
    <source>
        <strain evidence="1 2">NRRL 64653</strain>
    </source>
</reference>
<evidence type="ECO:0000313" key="1">
    <source>
        <dbReference type="EMBL" id="KAK7415766.1"/>
    </source>
</evidence>
<sequence>MSATNEPSQVHQEAAFLKEIQESIDAEYANVEEPSGDMAEDALDRLTSIQSFCLLFIKEASTKPPVEFETQKQRLDLLWQMFIRGAIHAAKDPAFHDRLLNLLLWTKEFDSLCKAVPSEKGPVTTWESYGFANSLQASWEQVVKTGIVTQQSNLATFSAKALAVGVYGEAIGLTALWFLREALETDDDYRTITLLPAAVIWMDHSRHKLFAFSVLNQSYDQSNSLQAPSSLIKGEDIDHPGFSLKRWLFWRRRFQELSHHEDPRVAKEAKEGFMCMVNCGRDMGYEVPGEAWFTEKLQKAMGEELIRSGKPSVDGDEIDIDVDWVD</sequence>
<protein>
    <submittedName>
        <fullName evidence="1">Uncharacterized protein</fullName>
    </submittedName>
</protein>